<dbReference type="InterPro" id="IPR046335">
    <property type="entry name" value="LacI/GalR-like_sensor"/>
</dbReference>
<dbReference type="RefSeq" id="WP_344818267.1">
    <property type="nucleotide sequence ID" value="NZ_BAABCP010000001.1"/>
</dbReference>
<dbReference type="Proteomes" id="UP001501591">
    <property type="component" value="Unassembled WGS sequence"/>
</dbReference>
<dbReference type="Pfam" id="PF13377">
    <property type="entry name" value="Peripla_BP_3"/>
    <property type="match status" value="1"/>
</dbReference>
<evidence type="ECO:0000259" key="4">
    <source>
        <dbReference type="Pfam" id="PF13377"/>
    </source>
</evidence>
<dbReference type="GO" id="GO:0003677">
    <property type="term" value="F:DNA binding"/>
    <property type="evidence" value="ECO:0007669"/>
    <property type="project" value="UniProtKB-KW"/>
</dbReference>
<proteinExistence type="predicted"/>
<dbReference type="PANTHER" id="PTHR30146:SF109">
    <property type="entry name" value="HTH-TYPE TRANSCRIPTIONAL REGULATOR GALS"/>
    <property type="match status" value="1"/>
</dbReference>
<dbReference type="InterPro" id="IPR028082">
    <property type="entry name" value="Peripla_BP_I"/>
</dbReference>
<feature type="domain" description="Transcriptional regulator LacI/GalR-like sensor" evidence="4">
    <location>
        <begin position="115"/>
        <end position="275"/>
    </location>
</feature>
<keyword evidence="2 5" id="KW-0238">DNA-binding</keyword>
<keyword evidence="6" id="KW-1185">Reference proteome</keyword>
<gene>
    <name evidence="5" type="ORF">GCM10022383_08500</name>
</gene>
<reference evidence="6" key="1">
    <citation type="journal article" date="2019" name="Int. J. Syst. Evol. Microbiol.">
        <title>The Global Catalogue of Microorganisms (GCM) 10K type strain sequencing project: providing services to taxonomists for standard genome sequencing and annotation.</title>
        <authorList>
            <consortium name="The Broad Institute Genomics Platform"/>
            <consortium name="The Broad Institute Genome Sequencing Center for Infectious Disease"/>
            <person name="Wu L."/>
            <person name="Ma J."/>
        </authorList>
    </citation>
    <scope>NUCLEOTIDE SEQUENCE [LARGE SCALE GENOMIC DNA]</scope>
    <source>
        <strain evidence="6">JCM 17024</strain>
    </source>
</reference>
<dbReference type="CDD" id="cd06267">
    <property type="entry name" value="PBP1_LacI_sugar_binding-like"/>
    <property type="match status" value="1"/>
</dbReference>
<dbReference type="EMBL" id="BAABCP010000001">
    <property type="protein sequence ID" value="GAA3932250.1"/>
    <property type="molecule type" value="Genomic_DNA"/>
</dbReference>
<dbReference type="SUPFAM" id="SSF53822">
    <property type="entry name" value="Periplasmic binding protein-like I"/>
    <property type="match status" value="1"/>
</dbReference>
<organism evidence="5 6">
    <name type="scientific">Microbacterium soli</name>
    <dbReference type="NCBI Taxonomy" id="446075"/>
    <lineage>
        <taxon>Bacteria</taxon>
        <taxon>Bacillati</taxon>
        <taxon>Actinomycetota</taxon>
        <taxon>Actinomycetes</taxon>
        <taxon>Micrococcales</taxon>
        <taxon>Microbacteriaceae</taxon>
        <taxon>Microbacterium</taxon>
    </lineage>
</organism>
<evidence type="ECO:0000256" key="1">
    <source>
        <dbReference type="ARBA" id="ARBA00023015"/>
    </source>
</evidence>
<evidence type="ECO:0000313" key="6">
    <source>
        <dbReference type="Proteomes" id="UP001501591"/>
    </source>
</evidence>
<name>A0ABP7MXW0_9MICO</name>
<evidence type="ECO:0000313" key="5">
    <source>
        <dbReference type="EMBL" id="GAA3932250.1"/>
    </source>
</evidence>
<keyword evidence="3" id="KW-0804">Transcription</keyword>
<evidence type="ECO:0000256" key="3">
    <source>
        <dbReference type="ARBA" id="ARBA00023163"/>
    </source>
</evidence>
<comment type="caution">
    <text evidence="5">The sequence shown here is derived from an EMBL/GenBank/DDBJ whole genome shotgun (WGS) entry which is preliminary data.</text>
</comment>
<accession>A0ABP7MXW0</accession>
<dbReference type="PANTHER" id="PTHR30146">
    <property type="entry name" value="LACI-RELATED TRANSCRIPTIONAL REPRESSOR"/>
    <property type="match status" value="1"/>
</dbReference>
<keyword evidence="1" id="KW-0805">Transcription regulation</keyword>
<evidence type="ECO:0000256" key="2">
    <source>
        <dbReference type="ARBA" id="ARBA00023125"/>
    </source>
</evidence>
<sequence>MVLQQTKTIGMLTPEITNPYFPELIVAAEDEMRRQGYTSVLANVKESLPSSEAIAESLIDYGVDALLTACARPDDLFITRLRKAGVPVVLVNRAHPALTDSMVVPDYEAGGAMVARHLLALGHERIAYIAGPSRLEPSDARLRGHLRELSKAGADYSRIAHVEKLSIEAGHRAALELLQTGSPPTAIAVANDFCALGVLAALPELGMRAPDDVAVVGYDDIWVSSLPSIRLTSVTTHTARMGELAVRMAIDLIDRGAVSAEPIILEPELRIRQSTVAD</sequence>
<protein>
    <submittedName>
        <fullName evidence="5">LacI family DNA-binding transcriptional regulator</fullName>
    </submittedName>
</protein>
<dbReference type="Gene3D" id="3.40.50.2300">
    <property type="match status" value="2"/>
</dbReference>